<name>A0A068TSJ6_COFCA</name>
<dbReference type="InterPro" id="IPR036497">
    <property type="entry name" value="GLTP_sf"/>
</dbReference>
<gene>
    <name evidence="1" type="ORF">GSCOC_T00026340001</name>
</gene>
<dbReference type="EMBL" id="HG739087">
    <property type="protein sequence ID" value="CDO99255.1"/>
    <property type="molecule type" value="Genomic_DNA"/>
</dbReference>
<evidence type="ECO:0000313" key="2">
    <source>
        <dbReference type="Proteomes" id="UP000295252"/>
    </source>
</evidence>
<dbReference type="Proteomes" id="UP000295252">
    <property type="component" value="Chromosome V"/>
</dbReference>
<dbReference type="Gramene" id="CDO99255">
    <property type="protein sequence ID" value="CDO99255"/>
    <property type="gene ID" value="GSCOC_T00026340001"/>
</dbReference>
<dbReference type="InParanoid" id="A0A068TSJ6"/>
<accession>A0A068TSJ6</accession>
<protein>
    <submittedName>
        <fullName evidence="1">Uncharacterized protein</fullName>
    </submittedName>
</protein>
<sequence length="33" mass="3909">MTMVKYDISGNILRLQSKYSSNTSRYNYLYSIV</sequence>
<proteinExistence type="predicted"/>
<reference evidence="2" key="1">
    <citation type="journal article" date="2014" name="Science">
        <title>The coffee genome provides insight into the convergent evolution of caffeine biosynthesis.</title>
        <authorList>
            <person name="Denoeud F."/>
            <person name="Carretero-Paulet L."/>
            <person name="Dereeper A."/>
            <person name="Droc G."/>
            <person name="Guyot R."/>
            <person name="Pietrella M."/>
            <person name="Zheng C."/>
            <person name="Alberti A."/>
            <person name="Anthony F."/>
            <person name="Aprea G."/>
            <person name="Aury J.M."/>
            <person name="Bento P."/>
            <person name="Bernard M."/>
            <person name="Bocs S."/>
            <person name="Campa C."/>
            <person name="Cenci A."/>
            <person name="Combes M.C."/>
            <person name="Crouzillat D."/>
            <person name="Da Silva C."/>
            <person name="Daddiego L."/>
            <person name="De Bellis F."/>
            <person name="Dussert S."/>
            <person name="Garsmeur O."/>
            <person name="Gayraud T."/>
            <person name="Guignon V."/>
            <person name="Jahn K."/>
            <person name="Jamilloux V."/>
            <person name="Joet T."/>
            <person name="Labadie K."/>
            <person name="Lan T."/>
            <person name="Leclercq J."/>
            <person name="Lepelley M."/>
            <person name="Leroy T."/>
            <person name="Li L.T."/>
            <person name="Librado P."/>
            <person name="Lopez L."/>
            <person name="Munoz A."/>
            <person name="Noel B."/>
            <person name="Pallavicini A."/>
            <person name="Perrotta G."/>
            <person name="Poncet V."/>
            <person name="Pot D."/>
            <person name="Priyono X."/>
            <person name="Rigoreau M."/>
            <person name="Rouard M."/>
            <person name="Rozas J."/>
            <person name="Tranchant-Dubreuil C."/>
            <person name="VanBuren R."/>
            <person name="Zhang Q."/>
            <person name="Andrade A.C."/>
            <person name="Argout X."/>
            <person name="Bertrand B."/>
            <person name="de Kochko A."/>
            <person name="Graziosi G."/>
            <person name="Henry R.J."/>
            <person name="Jayarama X."/>
            <person name="Ming R."/>
            <person name="Nagai C."/>
            <person name="Rounsley S."/>
            <person name="Sankoff D."/>
            <person name="Giuliano G."/>
            <person name="Albert V.A."/>
            <person name="Wincker P."/>
            <person name="Lashermes P."/>
        </authorList>
    </citation>
    <scope>NUCLEOTIDE SEQUENCE [LARGE SCALE GENOMIC DNA]</scope>
    <source>
        <strain evidence="2">cv. DH200-94</strain>
    </source>
</reference>
<dbReference type="PhylomeDB" id="A0A068TSJ6"/>
<dbReference type="AlphaFoldDB" id="A0A068TSJ6"/>
<evidence type="ECO:0000313" key="1">
    <source>
        <dbReference type="EMBL" id="CDO99255.1"/>
    </source>
</evidence>
<organism evidence="1 2">
    <name type="scientific">Coffea canephora</name>
    <name type="common">Robusta coffee</name>
    <dbReference type="NCBI Taxonomy" id="49390"/>
    <lineage>
        <taxon>Eukaryota</taxon>
        <taxon>Viridiplantae</taxon>
        <taxon>Streptophyta</taxon>
        <taxon>Embryophyta</taxon>
        <taxon>Tracheophyta</taxon>
        <taxon>Spermatophyta</taxon>
        <taxon>Magnoliopsida</taxon>
        <taxon>eudicotyledons</taxon>
        <taxon>Gunneridae</taxon>
        <taxon>Pentapetalae</taxon>
        <taxon>asterids</taxon>
        <taxon>lamiids</taxon>
        <taxon>Gentianales</taxon>
        <taxon>Rubiaceae</taxon>
        <taxon>Ixoroideae</taxon>
        <taxon>Gardenieae complex</taxon>
        <taxon>Bertiereae - Coffeeae clade</taxon>
        <taxon>Coffeeae</taxon>
        <taxon>Coffea</taxon>
    </lineage>
</organism>
<keyword evidence="2" id="KW-1185">Reference proteome</keyword>
<dbReference type="SUPFAM" id="SSF110004">
    <property type="entry name" value="Glycolipid transfer protein, GLTP"/>
    <property type="match status" value="1"/>
</dbReference>